<evidence type="ECO:0000259" key="1">
    <source>
        <dbReference type="PROSITE" id="PS50075"/>
    </source>
</evidence>
<feature type="domain" description="Carrier" evidence="1">
    <location>
        <begin position="3"/>
        <end position="83"/>
    </location>
</feature>
<dbReference type="InterPro" id="IPR036736">
    <property type="entry name" value="ACP-like_sf"/>
</dbReference>
<accession>A0A450S808</accession>
<name>A0A450S808_9GAMM</name>
<protein>
    <submittedName>
        <fullName evidence="2">Acyl carrier protein</fullName>
    </submittedName>
</protein>
<dbReference type="SUPFAM" id="SSF47336">
    <property type="entry name" value="ACP-like"/>
    <property type="match status" value="1"/>
</dbReference>
<sequence>MTEDILRKLKQIISEELDINLKPQEIDENASLFEEGLGIDSVVLMEFIGLIEANFGLQFTDEELSMEPFTNLTALAELISRKRASQ</sequence>
<dbReference type="AlphaFoldDB" id="A0A450S808"/>
<dbReference type="EMBL" id="CAADEW010000018">
    <property type="protein sequence ID" value="VFJ48050.1"/>
    <property type="molecule type" value="Genomic_DNA"/>
</dbReference>
<reference evidence="2" key="1">
    <citation type="submission" date="2019-02" db="EMBL/GenBank/DDBJ databases">
        <authorList>
            <person name="Gruber-Vodicka R. H."/>
            <person name="Seah K. B. B."/>
        </authorList>
    </citation>
    <scope>NUCLEOTIDE SEQUENCE</scope>
    <source>
        <strain evidence="2">BECK_BZ15</strain>
    </source>
</reference>
<dbReference type="Gene3D" id="1.10.1200.10">
    <property type="entry name" value="ACP-like"/>
    <property type="match status" value="1"/>
</dbReference>
<dbReference type="InterPro" id="IPR009081">
    <property type="entry name" value="PP-bd_ACP"/>
</dbReference>
<dbReference type="Pfam" id="PF00550">
    <property type="entry name" value="PP-binding"/>
    <property type="match status" value="1"/>
</dbReference>
<evidence type="ECO:0000313" key="2">
    <source>
        <dbReference type="EMBL" id="VFJ48050.1"/>
    </source>
</evidence>
<proteinExistence type="predicted"/>
<dbReference type="PROSITE" id="PS50075">
    <property type="entry name" value="CARRIER"/>
    <property type="match status" value="1"/>
</dbReference>
<organism evidence="2">
    <name type="scientific">Candidatus Kentrum sp. FW</name>
    <dbReference type="NCBI Taxonomy" id="2126338"/>
    <lineage>
        <taxon>Bacteria</taxon>
        <taxon>Pseudomonadati</taxon>
        <taxon>Pseudomonadota</taxon>
        <taxon>Gammaproteobacteria</taxon>
        <taxon>Candidatus Kentrum</taxon>
    </lineage>
</organism>
<gene>
    <name evidence="2" type="ORF">BECKFW1821A_GA0114235_101829</name>
</gene>